<accession>A0A3A8PSU0</accession>
<name>A0A3A8PSU0_9BACT</name>
<keyword evidence="3" id="KW-1185">Reference proteome</keyword>
<comment type="caution">
    <text evidence="2">The sequence shown here is derived from an EMBL/GenBank/DDBJ whole genome shotgun (WGS) entry which is preliminary data.</text>
</comment>
<organism evidence="2 3">
    <name type="scientific">Corallococcus llansteffanensis</name>
    <dbReference type="NCBI Taxonomy" id="2316731"/>
    <lineage>
        <taxon>Bacteria</taxon>
        <taxon>Pseudomonadati</taxon>
        <taxon>Myxococcota</taxon>
        <taxon>Myxococcia</taxon>
        <taxon>Myxococcales</taxon>
        <taxon>Cystobacterineae</taxon>
        <taxon>Myxococcaceae</taxon>
        <taxon>Corallococcus</taxon>
    </lineage>
</organism>
<gene>
    <name evidence="2" type="ORF">D7V93_14710</name>
</gene>
<dbReference type="Proteomes" id="UP000272888">
    <property type="component" value="Unassembled WGS sequence"/>
</dbReference>
<proteinExistence type="predicted"/>
<evidence type="ECO:0000256" key="1">
    <source>
        <dbReference type="SAM" id="MobiDB-lite"/>
    </source>
</evidence>
<feature type="region of interest" description="Disordered" evidence="1">
    <location>
        <begin position="21"/>
        <end position="55"/>
    </location>
</feature>
<protein>
    <submittedName>
        <fullName evidence="2">Uncharacterized protein</fullName>
    </submittedName>
</protein>
<sequence length="129" mass="13528">MRLSLVLTTFLGLATLQSGCRSNALPPSPPPSGNSDAGLEDAGSGVTTDGGLPPEMTLQKAEVLVPPDMKAEPFDVPRALNIPSQMQVSVWARVTNARFIAVSPEGTLLVSVPAQNKVMQVRPRPGQSP</sequence>
<evidence type="ECO:0000313" key="2">
    <source>
        <dbReference type="EMBL" id="RKH59527.1"/>
    </source>
</evidence>
<evidence type="ECO:0000313" key="3">
    <source>
        <dbReference type="Proteomes" id="UP000272888"/>
    </source>
</evidence>
<dbReference type="AlphaFoldDB" id="A0A3A8PSU0"/>
<feature type="non-terminal residue" evidence="2">
    <location>
        <position position="129"/>
    </location>
</feature>
<reference evidence="3" key="1">
    <citation type="submission" date="2018-09" db="EMBL/GenBank/DDBJ databases">
        <authorList>
            <person name="Livingstone P.G."/>
            <person name="Whitworth D.E."/>
        </authorList>
    </citation>
    <scope>NUCLEOTIDE SEQUENCE [LARGE SCALE GENOMIC DNA]</scope>
    <source>
        <strain evidence="3">CA051B</strain>
    </source>
</reference>
<dbReference type="EMBL" id="RAWB01000132">
    <property type="protein sequence ID" value="RKH59527.1"/>
    <property type="molecule type" value="Genomic_DNA"/>
</dbReference>